<dbReference type="AlphaFoldDB" id="A0AA41W657"/>
<dbReference type="PANTHER" id="PTHR48207">
    <property type="entry name" value="SUCCINATE--HYDROXYMETHYLGLUTARATE COA-TRANSFERASE"/>
    <property type="match status" value="1"/>
</dbReference>
<dbReference type="InterPro" id="IPR050483">
    <property type="entry name" value="CoA-transferase_III_domain"/>
</dbReference>
<proteinExistence type="predicted"/>
<protein>
    <submittedName>
        <fullName evidence="2">CoA transferase</fullName>
    </submittedName>
</protein>
<dbReference type="InterPro" id="IPR023606">
    <property type="entry name" value="CoA-Trfase_III_dom_1_sf"/>
</dbReference>
<dbReference type="Gene3D" id="3.40.50.10540">
    <property type="entry name" value="Crotonobetainyl-coa:carnitine coa-transferase, domain 1"/>
    <property type="match status" value="1"/>
</dbReference>
<keyword evidence="3" id="KW-1185">Reference proteome</keyword>
<dbReference type="GO" id="GO:0008410">
    <property type="term" value="F:CoA-transferase activity"/>
    <property type="evidence" value="ECO:0007669"/>
    <property type="project" value="TreeGrafter"/>
</dbReference>
<dbReference type="EMBL" id="JAMQGP010000003">
    <property type="protein sequence ID" value="MCM2679710.1"/>
    <property type="molecule type" value="Genomic_DNA"/>
</dbReference>
<name>A0AA41W657_9GAMM</name>
<evidence type="ECO:0000256" key="1">
    <source>
        <dbReference type="ARBA" id="ARBA00022679"/>
    </source>
</evidence>
<dbReference type="SUPFAM" id="SSF89796">
    <property type="entry name" value="CoA-transferase family III (CaiB/BaiF)"/>
    <property type="match status" value="1"/>
</dbReference>
<comment type="caution">
    <text evidence="2">The sequence shown here is derived from an EMBL/GenBank/DDBJ whole genome shotgun (WGS) entry which is preliminary data.</text>
</comment>
<accession>A0AA41W657</accession>
<dbReference type="InterPro" id="IPR003673">
    <property type="entry name" value="CoA-Trfase_fam_III"/>
</dbReference>
<evidence type="ECO:0000313" key="2">
    <source>
        <dbReference type="EMBL" id="MCM2679710.1"/>
    </source>
</evidence>
<dbReference type="Pfam" id="PF02515">
    <property type="entry name" value="CoA_transf_3"/>
    <property type="match status" value="1"/>
</dbReference>
<sequence length="378" mass="41070">MIKPLDGLLVVDFSQFLSGPSTTLRLADLGARVIKIEHHLHGDITRSMYASHLNIEGDSAFYQAVNRGKESVQANLKSADDLEVIKRIVEKADILVHNFRPGVMARLGLAYADVKSINPNIVYGSISGYGNQGPYAEKPGQDLLVQALSGNVWQTGKDSDGPTPMGYAIADVFAGAQLVQGILAALLADESAEVEVSMLEAMLDFQFEPLTLYYQDGGEPIVRGDVNAAHPLVGAPYGLYKTTTGYLALAMGAIPKLAELLSCDGLNEFADPNTWYKQRDAIKAVLAAHLSHESTEYWLAILEPADIWCAKVLNWTQLVEHDGFKVLDMVQSVTHGLGHSYQTTRCPIRFDESIITNAIGAPSLGQHTANVIQEFSKS</sequence>
<dbReference type="InterPro" id="IPR044855">
    <property type="entry name" value="CoA-Trfase_III_dom3_sf"/>
</dbReference>
<dbReference type="PANTHER" id="PTHR48207:SF4">
    <property type="entry name" value="BLL6097 PROTEIN"/>
    <property type="match status" value="1"/>
</dbReference>
<dbReference type="Gene3D" id="3.30.1540.10">
    <property type="entry name" value="formyl-coa transferase, domain 3"/>
    <property type="match status" value="1"/>
</dbReference>
<evidence type="ECO:0000313" key="3">
    <source>
        <dbReference type="Proteomes" id="UP001165393"/>
    </source>
</evidence>
<dbReference type="Proteomes" id="UP001165393">
    <property type="component" value="Unassembled WGS sequence"/>
</dbReference>
<gene>
    <name evidence="2" type="ORF">NAF29_08545</name>
</gene>
<organism evidence="2 3">
    <name type="scientific">Echinimonas agarilytica</name>
    <dbReference type="NCBI Taxonomy" id="1215918"/>
    <lineage>
        <taxon>Bacteria</taxon>
        <taxon>Pseudomonadati</taxon>
        <taxon>Pseudomonadota</taxon>
        <taxon>Gammaproteobacteria</taxon>
        <taxon>Alteromonadales</taxon>
        <taxon>Echinimonadaceae</taxon>
        <taxon>Echinimonas</taxon>
    </lineage>
</organism>
<keyword evidence="1 2" id="KW-0808">Transferase</keyword>
<dbReference type="RefSeq" id="WP_251261150.1">
    <property type="nucleotide sequence ID" value="NZ_JAMQGP010000003.1"/>
</dbReference>
<reference evidence="2 3" key="1">
    <citation type="journal article" date="2013" name="Antonie Van Leeuwenhoek">
        <title>Echinimonas agarilytica gen. nov., sp. nov., a new gammaproteobacterium isolated from the sea urchin Strongylocentrotus intermedius.</title>
        <authorList>
            <person name="Nedashkovskaya O.I."/>
            <person name="Stenkova A.M."/>
            <person name="Zhukova N.V."/>
            <person name="Van Trappen S."/>
            <person name="Lee J.S."/>
            <person name="Kim S.B."/>
        </authorList>
    </citation>
    <scope>NUCLEOTIDE SEQUENCE [LARGE SCALE GENOMIC DNA]</scope>
    <source>
        <strain evidence="2 3">KMM 6351</strain>
    </source>
</reference>